<dbReference type="SMART" id="SM00408">
    <property type="entry name" value="IGc2"/>
    <property type="match status" value="2"/>
</dbReference>
<protein>
    <submittedName>
        <fullName evidence="9">Uncharacterized protein</fullName>
    </submittedName>
</protein>
<evidence type="ECO:0000256" key="3">
    <source>
        <dbReference type="ARBA" id="ARBA00023157"/>
    </source>
</evidence>
<dbReference type="SMART" id="SM00220">
    <property type="entry name" value="S_TKc"/>
    <property type="match status" value="1"/>
</dbReference>
<dbReference type="Gene3D" id="1.10.510.10">
    <property type="entry name" value="Transferase(Phosphotransferase) domain 1"/>
    <property type="match status" value="1"/>
</dbReference>
<evidence type="ECO:0000256" key="4">
    <source>
        <dbReference type="ARBA" id="ARBA00023319"/>
    </source>
</evidence>
<evidence type="ECO:0000313" key="9">
    <source>
        <dbReference type="EMBL" id="CAK8673803.1"/>
    </source>
</evidence>
<dbReference type="InterPro" id="IPR013783">
    <property type="entry name" value="Ig-like_fold"/>
</dbReference>
<evidence type="ECO:0000256" key="5">
    <source>
        <dbReference type="SAM" id="MobiDB-lite"/>
    </source>
</evidence>
<dbReference type="PROSITE" id="PS50011">
    <property type="entry name" value="PROTEIN_KINASE_DOM"/>
    <property type="match status" value="1"/>
</dbReference>
<keyword evidence="4" id="KW-0393">Immunoglobulin domain</keyword>
<evidence type="ECO:0000256" key="1">
    <source>
        <dbReference type="ARBA" id="ARBA00006692"/>
    </source>
</evidence>
<gene>
    <name evidence="9" type="ORF">CVLEPA_LOCUS3554</name>
</gene>
<dbReference type="InterPro" id="IPR000719">
    <property type="entry name" value="Prot_kinase_dom"/>
</dbReference>
<dbReference type="SMART" id="SM00060">
    <property type="entry name" value="FN3"/>
    <property type="match status" value="1"/>
</dbReference>
<feature type="compositionally biased region" description="Basic and acidic residues" evidence="5">
    <location>
        <begin position="618"/>
        <end position="637"/>
    </location>
</feature>
<dbReference type="InterPro" id="IPR013098">
    <property type="entry name" value="Ig_I-set"/>
</dbReference>
<dbReference type="InterPro" id="IPR007110">
    <property type="entry name" value="Ig-like_dom"/>
</dbReference>
<dbReference type="SUPFAM" id="SSF49265">
    <property type="entry name" value="Fibronectin type III"/>
    <property type="match status" value="1"/>
</dbReference>
<dbReference type="SMART" id="SM00409">
    <property type="entry name" value="IG"/>
    <property type="match status" value="2"/>
</dbReference>
<feature type="region of interest" description="Disordered" evidence="5">
    <location>
        <begin position="605"/>
        <end position="637"/>
    </location>
</feature>
<dbReference type="Pfam" id="PF00069">
    <property type="entry name" value="Pkinase"/>
    <property type="match status" value="1"/>
</dbReference>
<comment type="similarity">
    <text evidence="1">Belongs to the protein kinase superfamily. CAMK Ser/Thr protein kinase family.</text>
</comment>
<dbReference type="InterPro" id="IPR036179">
    <property type="entry name" value="Ig-like_dom_sf"/>
</dbReference>
<dbReference type="InterPro" id="IPR003598">
    <property type="entry name" value="Ig_sub2"/>
</dbReference>
<feature type="region of interest" description="Disordered" evidence="5">
    <location>
        <begin position="757"/>
        <end position="875"/>
    </location>
</feature>
<feature type="domain" description="Ig-like" evidence="7">
    <location>
        <begin position="141"/>
        <end position="229"/>
    </location>
</feature>
<evidence type="ECO:0000259" key="7">
    <source>
        <dbReference type="PROSITE" id="PS50835"/>
    </source>
</evidence>
<feature type="region of interest" description="Disordered" evidence="5">
    <location>
        <begin position="653"/>
        <end position="678"/>
    </location>
</feature>
<dbReference type="Gene3D" id="2.60.40.10">
    <property type="entry name" value="Immunoglobulins"/>
    <property type="match status" value="3"/>
</dbReference>
<name>A0ABP0F6U3_CLALP</name>
<feature type="compositionally biased region" description="Polar residues" evidence="5">
    <location>
        <begin position="608"/>
        <end position="617"/>
    </location>
</feature>
<evidence type="ECO:0000256" key="2">
    <source>
        <dbReference type="ARBA" id="ARBA00022737"/>
    </source>
</evidence>
<dbReference type="Pfam" id="PF07679">
    <property type="entry name" value="I-set"/>
    <property type="match status" value="2"/>
</dbReference>
<dbReference type="Gene3D" id="3.30.200.20">
    <property type="entry name" value="Phosphorylase Kinase, domain 1"/>
    <property type="match status" value="1"/>
</dbReference>
<dbReference type="CDD" id="cd00096">
    <property type="entry name" value="Ig"/>
    <property type="match status" value="1"/>
</dbReference>
<dbReference type="CDD" id="cd00063">
    <property type="entry name" value="FN3"/>
    <property type="match status" value="1"/>
</dbReference>
<dbReference type="EMBL" id="CAWYQH010000002">
    <property type="protein sequence ID" value="CAK8673803.1"/>
    <property type="molecule type" value="Genomic_DNA"/>
</dbReference>
<evidence type="ECO:0000259" key="6">
    <source>
        <dbReference type="PROSITE" id="PS50011"/>
    </source>
</evidence>
<proteinExistence type="inferred from homology"/>
<dbReference type="Proteomes" id="UP001642483">
    <property type="component" value="Unassembled WGS sequence"/>
</dbReference>
<feature type="domain" description="Ig-like" evidence="7">
    <location>
        <begin position="28"/>
        <end position="136"/>
    </location>
</feature>
<dbReference type="PANTHER" id="PTHR47633">
    <property type="entry name" value="IMMUNOGLOBULIN"/>
    <property type="match status" value="1"/>
</dbReference>
<feature type="compositionally biased region" description="Polar residues" evidence="5">
    <location>
        <begin position="812"/>
        <end position="829"/>
    </location>
</feature>
<dbReference type="InterPro" id="IPR011009">
    <property type="entry name" value="Kinase-like_dom_sf"/>
</dbReference>
<dbReference type="PROSITE" id="PS00108">
    <property type="entry name" value="PROTEIN_KINASE_ST"/>
    <property type="match status" value="1"/>
</dbReference>
<feature type="region of interest" description="Disordered" evidence="5">
    <location>
        <begin position="1"/>
        <end position="29"/>
    </location>
</feature>
<evidence type="ECO:0000259" key="8">
    <source>
        <dbReference type="PROSITE" id="PS50853"/>
    </source>
</evidence>
<keyword evidence="2" id="KW-0677">Repeat</keyword>
<reference evidence="9 10" key="1">
    <citation type="submission" date="2024-02" db="EMBL/GenBank/DDBJ databases">
        <authorList>
            <person name="Daric V."/>
            <person name="Darras S."/>
        </authorList>
    </citation>
    <scope>NUCLEOTIDE SEQUENCE [LARGE SCALE GENOMIC DNA]</scope>
</reference>
<sequence>METANSGEATPVPHPLVEDDHKSSVSPPSFTEKLEDITAKSTQKVIFSCSVSGSPIPSVSWYKEGVRIALTDRVQKANHKQSLKQNRISPNMESYKGHLKCTLTIDETQASDAGEYTVAASNRCGNILSTAHLKLTLTTAPYFDVILADVRAELGSSSSFSVSVYGSPIPTLTWLKDNEELTSSENVKKFVEGEYHYLRISSVGFNDEGLYSCRASNSAGNAMCKAELVVIKPDLSFYQPHDDAIEALTKTVTGARFGELYIFRDVIGEGTRAVVKSLTCAQSDRRFAGKFIRCGKHEKKVVDDEIAILKRSNHSNIAKYHDAFYTSNHAVIIIELCKEELFDFFLCDRSISESKIAFFMDQLSDALCYIHGRKIVHLDVKPENIMVVNSNQLKLVDFGNAVEIDYDSVVYCDRGIPDFVAPEIVMLRPVTSLTDMWSVGVVTFIALTGISPFAGKTDQSTLLRVRDGLWDFQHQGCDQVSQMGKDFITKLMVMNQDDRMSASSARRHPWLKSRTTDNDQKLSMERLKVFQSARTVQRSLLTDGSRLMTRSISSLLKGEYNLTSLGVPRHVIHYDSFSSSDSDVGNVFDAAKNVTSLDCSDAPLLQEQPHSLPTSPANERRMAFEKSRKNDSLERPLHLNSINLESSGFYNEEISGKPPLQPTKRKKQKNFDKTTRLRPKLLNVGKKVSFEDEYNSSPAENEKSYEWLCEADSRPTALTTFDLFAKANGCRASEMAISKNLPCSAHVCNIQDNLRKKEETKRRRKVGPGSPRQRSYDVPLSSSEESADENSTRSEVSDAHSSTRCCIHHRSLSSASPQGSPHYTPSAQGSKKPRKGILKKGGSLDLERISIEEKFKTTPAQQKVDESTEKSSLFQKTPSLENREPVTGLNALSATARRRIQMQRGSSAESCLRPIKTKACGLRGPLAEKRQQQTLDDEALTAGALMRRAPSIKQVTLVGLEEFTTNPLDPCKFKKKSVSVDRPLQKQSSENRNLVFSKQTIPEAPSPPEVIKTGSSDVCLTWSPLTSTSEPLSYLLECQKSGDMKWIEVESGLRGTSYHANELKRGSTYRFRLTAYNSVSRSCCSQPSEGIKLT</sequence>
<dbReference type="SUPFAM" id="SSF48726">
    <property type="entry name" value="Immunoglobulin"/>
    <property type="match status" value="2"/>
</dbReference>
<keyword evidence="10" id="KW-1185">Reference proteome</keyword>
<comment type="caution">
    <text evidence="9">The sequence shown here is derived from an EMBL/GenBank/DDBJ whole genome shotgun (WGS) entry which is preliminary data.</text>
</comment>
<dbReference type="PROSITE" id="PS50853">
    <property type="entry name" value="FN3"/>
    <property type="match status" value="1"/>
</dbReference>
<dbReference type="InterPro" id="IPR036116">
    <property type="entry name" value="FN3_sf"/>
</dbReference>
<dbReference type="SUPFAM" id="SSF56112">
    <property type="entry name" value="Protein kinase-like (PK-like)"/>
    <property type="match status" value="1"/>
</dbReference>
<organism evidence="9 10">
    <name type="scientific">Clavelina lepadiformis</name>
    <name type="common">Light-bulb sea squirt</name>
    <name type="synonym">Ascidia lepadiformis</name>
    <dbReference type="NCBI Taxonomy" id="159417"/>
    <lineage>
        <taxon>Eukaryota</taxon>
        <taxon>Metazoa</taxon>
        <taxon>Chordata</taxon>
        <taxon>Tunicata</taxon>
        <taxon>Ascidiacea</taxon>
        <taxon>Aplousobranchia</taxon>
        <taxon>Clavelinidae</taxon>
        <taxon>Clavelina</taxon>
    </lineage>
</organism>
<dbReference type="Pfam" id="PF00041">
    <property type="entry name" value="fn3"/>
    <property type="match status" value="1"/>
</dbReference>
<dbReference type="InterPro" id="IPR003961">
    <property type="entry name" value="FN3_dom"/>
</dbReference>
<dbReference type="PROSITE" id="PS50835">
    <property type="entry name" value="IG_LIKE"/>
    <property type="match status" value="2"/>
</dbReference>
<keyword evidence="3" id="KW-1015">Disulfide bond</keyword>
<feature type="compositionally biased region" description="Basic and acidic residues" evidence="5">
    <location>
        <begin position="845"/>
        <end position="856"/>
    </location>
</feature>
<dbReference type="InterPro" id="IPR008271">
    <property type="entry name" value="Ser/Thr_kinase_AS"/>
</dbReference>
<evidence type="ECO:0000313" key="10">
    <source>
        <dbReference type="Proteomes" id="UP001642483"/>
    </source>
</evidence>
<dbReference type="PANTHER" id="PTHR47633:SF3">
    <property type="entry name" value="STRIATED MUSCLE PREFERENTIALLY EXPRESSED PROTEIN KINASE"/>
    <property type="match status" value="1"/>
</dbReference>
<dbReference type="InterPro" id="IPR003599">
    <property type="entry name" value="Ig_sub"/>
</dbReference>
<feature type="domain" description="Fibronectin type-III" evidence="8">
    <location>
        <begin position="1004"/>
        <end position="1094"/>
    </location>
</feature>
<accession>A0ABP0F6U3</accession>
<feature type="domain" description="Protein kinase" evidence="6">
    <location>
        <begin position="261"/>
        <end position="511"/>
    </location>
</feature>